<dbReference type="EMBL" id="CP011005">
    <property type="protein sequence ID" value="AJT43055.1"/>
    <property type="molecule type" value="Genomic_DNA"/>
</dbReference>
<feature type="transmembrane region" description="Helical" evidence="1">
    <location>
        <begin position="168"/>
        <end position="186"/>
    </location>
</feature>
<proteinExistence type="predicted"/>
<feature type="transmembrane region" description="Helical" evidence="1">
    <location>
        <begin position="114"/>
        <end position="133"/>
    </location>
</feature>
<organism evidence="3 4">
    <name type="scientific">Psychromicrobium lacuslunae</name>
    <dbReference type="NCBI Taxonomy" id="1618207"/>
    <lineage>
        <taxon>Bacteria</taxon>
        <taxon>Bacillati</taxon>
        <taxon>Actinomycetota</taxon>
        <taxon>Actinomycetes</taxon>
        <taxon>Micrococcales</taxon>
        <taxon>Micrococcaceae</taxon>
        <taxon>Psychromicrobium</taxon>
    </lineage>
</organism>
<feature type="transmembrane region" description="Helical" evidence="1">
    <location>
        <begin position="140"/>
        <end position="162"/>
    </location>
</feature>
<dbReference type="Proteomes" id="UP000061839">
    <property type="component" value="Chromosome"/>
</dbReference>
<accession>A0A0D4C3V0</accession>
<dbReference type="HOGENOM" id="CLU_061746_1_0_11"/>
<evidence type="ECO:0000313" key="4">
    <source>
        <dbReference type="Proteomes" id="UP000061839"/>
    </source>
</evidence>
<keyword evidence="1" id="KW-0472">Membrane</keyword>
<protein>
    <submittedName>
        <fullName evidence="3">PA-phosphatase</fullName>
    </submittedName>
</protein>
<feature type="transmembrane region" description="Helical" evidence="1">
    <location>
        <begin position="47"/>
        <end position="67"/>
    </location>
</feature>
<dbReference type="STRING" id="1618207.UM93_10820"/>
<feature type="transmembrane region" description="Helical" evidence="1">
    <location>
        <begin position="242"/>
        <end position="268"/>
    </location>
</feature>
<dbReference type="PATRIC" id="fig|1618207.4.peg.2193"/>
<evidence type="ECO:0000256" key="1">
    <source>
        <dbReference type="SAM" id="Phobius"/>
    </source>
</evidence>
<dbReference type="InterPro" id="IPR000326">
    <property type="entry name" value="PAP2/HPO"/>
</dbReference>
<feature type="transmembrane region" description="Helical" evidence="1">
    <location>
        <begin position="74"/>
        <end position="94"/>
    </location>
</feature>
<keyword evidence="4" id="KW-1185">Reference proteome</keyword>
<keyword evidence="1" id="KW-1133">Transmembrane helix</keyword>
<feature type="transmembrane region" description="Helical" evidence="1">
    <location>
        <begin position="207"/>
        <end position="230"/>
    </location>
</feature>
<dbReference type="SMART" id="SM00014">
    <property type="entry name" value="acidPPc"/>
    <property type="match status" value="1"/>
</dbReference>
<keyword evidence="1" id="KW-0812">Transmembrane</keyword>
<gene>
    <name evidence="3" type="ORF">UM93_10820</name>
</gene>
<reference evidence="3 4" key="1">
    <citation type="journal article" date="2015" name="Genome Announc.">
        <title>Complete Genome Sequencing of Protease-Producing Novel Arthrobacter sp. Strain IHBB 11108 Using PacBio Single-Molecule Real-Time Sequencing Technology.</title>
        <authorList>
            <person name="Kiran S."/>
            <person name="Swarnkar M.K."/>
            <person name="Pal M."/>
            <person name="Thakur R."/>
            <person name="Tewari R."/>
            <person name="Singh A.K."/>
            <person name="Gulati A."/>
        </authorList>
    </citation>
    <scope>NUCLEOTIDE SEQUENCE [LARGE SCALE GENOMIC DNA]</scope>
    <source>
        <strain evidence="3 4">IHBB 11108</strain>
    </source>
</reference>
<evidence type="ECO:0000313" key="3">
    <source>
        <dbReference type="EMBL" id="AJT43055.1"/>
    </source>
</evidence>
<dbReference type="InterPro" id="IPR036938">
    <property type="entry name" value="PAP2/HPO_sf"/>
</dbReference>
<dbReference type="Pfam" id="PF01569">
    <property type="entry name" value="PAP2"/>
    <property type="match status" value="1"/>
</dbReference>
<dbReference type="KEGG" id="ari:UM93_10820"/>
<dbReference type="Gene3D" id="1.20.144.10">
    <property type="entry name" value="Phosphatidic acid phosphatase type 2/haloperoxidase"/>
    <property type="match status" value="1"/>
</dbReference>
<sequence length="276" mass="29358">MAAAFAVLGVIGTYLYFVHTTTGQYIDESALVEAAVPREKIGLQVSYFLDLLPIISVVIGLVVILFVTIFRKRWLASGIAILAMAGANLSTQLFKSALPVRPDQGIATLNFNSLPSGHSTLAASAAAAVFLVVSPRWRPFAAFIGGSFAILSGSSTLINQWHRPADVLAAYLVVAAWTCIAGWLILRSGRSWNVWQGYSAHWASSRLWPLLSALLGVAAAVLATIVLGRLATPGTQSSTDYFFSGVAMIVIAGYLLTVAGILLFSFAARRPRLSSG</sequence>
<evidence type="ECO:0000259" key="2">
    <source>
        <dbReference type="SMART" id="SM00014"/>
    </source>
</evidence>
<feature type="domain" description="Phosphatidic acid phosphatase type 2/haloperoxidase" evidence="2">
    <location>
        <begin position="72"/>
        <end position="182"/>
    </location>
</feature>
<name>A0A0D4C3V0_9MICC</name>
<dbReference type="SUPFAM" id="SSF48317">
    <property type="entry name" value="Acid phosphatase/Vanadium-dependent haloperoxidase"/>
    <property type="match status" value="1"/>
</dbReference>
<dbReference type="AlphaFoldDB" id="A0A0D4C3V0"/>